<comment type="similarity">
    <text evidence="1">Belongs to the enoyl-CoA hydratase/isomerase family.</text>
</comment>
<dbReference type="OrthoDB" id="3207739at2"/>
<evidence type="ECO:0000313" key="3">
    <source>
        <dbReference type="Proteomes" id="UP000440096"/>
    </source>
</evidence>
<dbReference type="GO" id="GO:0008300">
    <property type="term" value="P:isoprenoid catabolic process"/>
    <property type="evidence" value="ECO:0007669"/>
    <property type="project" value="TreeGrafter"/>
</dbReference>
<keyword evidence="3" id="KW-1185">Reference proteome</keyword>
<dbReference type="AlphaFoldDB" id="A0A6N7Z1Y1"/>
<gene>
    <name evidence="2" type="ORF">GKO32_07255</name>
</gene>
<keyword evidence="2" id="KW-0413">Isomerase</keyword>
<dbReference type="Gene3D" id="3.90.226.10">
    <property type="entry name" value="2-enoyl-CoA Hydratase, Chain A, domain 1"/>
    <property type="match status" value="1"/>
</dbReference>
<dbReference type="Proteomes" id="UP000440096">
    <property type="component" value="Unassembled WGS sequence"/>
</dbReference>
<dbReference type="InterPro" id="IPR001753">
    <property type="entry name" value="Enoyl-CoA_hydra/iso"/>
</dbReference>
<evidence type="ECO:0000256" key="1">
    <source>
        <dbReference type="ARBA" id="ARBA00005254"/>
    </source>
</evidence>
<reference evidence="2 3" key="1">
    <citation type="submission" date="2019-11" db="EMBL/GenBank/DDBJ databases">
        <title>Draft genome of Amycolatopsis RM579.</title>
        <authorList>
            <person name="Duangmal K."/>
            <person name="Mingma R."/>
        </authorList>
    </citation>
    <scope>NUCLEOTIDE SEQUENCE [LARGE SCALE GENOMIC DNA]</scope>
    <source>
        <strain evidence="2 3">RM579</strain>
    </source>
</reference>
<comment type="caution">
    <text evidence="2">The sequence shown here is derived from an EMBL/GenBank/DDBJ whole genome shotgun (WGS) entry which is preliminary data.</text>
</comment>
<protein>
    <submittedName>
        <fullName evidence="2">Enoyl-CoA hydratase/isomerase family protein</fullName>
    </submittedName>
</protein>
<dbReference type="PANTHER" id="PTHR42964">
    <property type="entry name" value="ENOYL-COA HYDRATASE"/>
    <property type="match status" value="1"/>
</dbReference>
<dbReference type="SUPFAM" id="SSF52096">
    <property type="entry name" value="ClpP/crotonase"/>
    <property type="match status" value="1"/>
</dbReference>
<sequence>MAITVAVAREKPVPVEVADVVIAAPGLCAGAVETEDPDAEAALLVRAIDASPIASLTLAWLLRAPAGPTTAALAAESAAYSTLLGGTDFRAWLADRPTPRPSDDGDRVRLERISNPQGDVLRITLTRAARRNAVDRRLRAELVDALQVAAHDPYLLVEIDAEGPAFSAGGDLDEFGTATDLALAHIIRTGAGAGRLLDELRDRVTVHLHGTCIGAGIELPAFAGRVTATPDTTFGLPEVSMGLIPGAGGTVSIPRRIGRGRTLWWAITGSRLDAATALRWGLVDEFR</sequence>
<organism evidence="2 3">
    <name type="scientific">Amycolatopsis pithecellobii</name>
    <dbReference type="NCBI Taxonomy" id="664692"/>
    <lineage>
        <taxon>Bacteria</taxon>
        <taxon>Bacillati</taxon>
        <taxon>Actinomycetota</taxon>
        <taxon>Actinomycetes</taxon>
        <taxon>Pseudonocardiales</taxon>
        <taxon>Pseudonocardiaceae</taxon>
        <taxon>Amycolatopsis</taxon>
    </lineage>
</organism>
<dbReference type="Pfam" id="PF00378">
    <property type="entry name" value="ECH_1"/>
    <property type="match status" value="1"/>
</dbReference>
<name>A0A6N7Z1Y1_9PSEU</name>
<dbReference type="InterPro" id="IPR051683">
    <property type="entry name" value="Enoyl-CoA_Hydratase/Isomerase"/>
</dbReference>
<proteinExistence type="inferred from homology"/>
<evidence type="ECO:0000313" key="2">
    <source>
        <dbReference type="EMBL" id="MTD53780.1"/>
    </source>
</evidence>
<dbReference type="InterPro" id="IPR029045">
    <property type="entry name" value="ClpP/crotonase-like_dom_sf"/>
</dbReference>
<dbReference type="EMBL" id="WMBA01000007">
    <property type="protein sequence ID" value="MTD53780.1"/>
    <property type="molecule type" value="Genomic_DNA"/>
</dbReference>
<accession>A0A6N7Z1Y1</accession>
<dbReference type="GO" id="GO:0016853">
    <property type="term" value="F:isomerase activity"/>
    <property type="evidence" value="ECO:0007669"/>
    <property type="project" value="UniProtKB-KW"/>
</dbReference>
<dbReference type="CDD" id="cd06558">
    <property type="entry name" value="crotonase-like"/>
    <property type="match status" value="1"/>
</dbReference>
<dbReference type="PANTHER" id="PTHR42964:SF1">
    <property type="entry name" value="POLYKETIDE BIOSYNTHESIS ENOYL-COA HYDRATASE PKSH-RELATED"/>
    <property type="match status" value="1"/>
</dbReference>